<gene>
    <name evidence="1" type="ORF">MGAL_10B086647</name>
</gene>
<protein>
    <submittedName>
        <fullName evidence="1">Uncharacterized protein</fullName>
    </submittedName>
</protein>
<dbReference type="OrthoDB" id="5986221at2759"/>
<name>A0A8B6DY41_MYTGA</name>
<reference evidence="1" key="1">
    <citation type="submission" date="2018-11" db="EMBL/GenBank/DDBJ databases">
        <authorList>
            <person name="Alioto T."/>
            <person name="Alioto T."/>
        </authorList>
    </citation>
    <scope>NUCLEOTIDE SEQUENCE</scope>
</reference>
<evidence type="ECO:0000313" key="1">
    <source>
        <dbReference type="EMBL" id="VDI25416.1"/>
    </source>
</evidence>
<dbReference type="AlphaFoldDB" id="A0A8B6DY41"/>
<accession>A0A8B6DY41</accession>
<keyword evidence="2" id="KW-1185">Reference proteome</keyword>
<proteinExistence type="predicted"/>
<organism evidence="1 2">
    <name type="scientific">Mytilus galloprovincialis</name>
    <name type="common">Mediterranean mussel</name>
    <dbReference type="NCBI Taxonomy" id="29158"/>
    <lineage>
        <taxon>Eukaryota</taxon>
        <taxon>Metazoa</taxon>
        <taxon>Spiralia</taxon>
        <taxon>Lophotrochozoa</taxon>
        <taxon>Mollusca</taxon>
        <taxon>Bivalvia</taxon>
        <taxon>Autobranchia</taxon>
        <taxon>Pteriomorphia</taxon>
        <taxon>Mytilida</taxon>
        <taxon>Mytiloidea</taxon>
        <taxon>Mytilidae</taxon>
        <taxon>Mytilinae</taxon>
        <taxon>Mytilus</taxon>
    </lineage>
</organism>
<comment type="caution">
    <text evidence="1">The sequence shown here is derived from an EMBL/GenBank/DDBJ whole genome shotgun (WGS) entry which is preliminary data.</text>
</comment>
<evidence type="ECO:0000313" key="2">
    <source>
        <dbReference type="Proteomes" id="UP000596742"/>
    </source>
</evidence>
<dbReference type="EMBL" id="UYJE01004141">
    <property type="protein sequence ID" value="VDI25416.1"/>
    <property type="molecule type" value="Genomic_DNA"/>
</dbReference>
<dbReference type="Proteomes" id="UP000596742">
    <property type="component" value="Unassembled WGS sequence"/>
</dbReference>
<sequence>MQDKDIKTNPFSNLKKAELEQELASRGKGTLGLNKSELQTELNDILNGIARLPALMTVNPNRPAEDINLGNREKFRSPKQILRLYNQTFLFAVLCTDIIGNPVKLNSGRFYGSHFHTLLTHAPETYRLICLRSVVTENEERSFKDLRDISKNTTNRHCGQIIDNAMVRFQAQQKYGQKQNSLQQTDSIISKQSSLLPVRGPTILSSSFLRSRSSLVQTHLERIADFLALGEGPWWKIVDGDIIFADGPTDPHFHAAGPPLHHFRSSSLQEEQIYVRNIWLSCVKKFKDNNLSLPLKKIRTFENGKLLFVQQSDVQDQTLPDEPIPSAPSKTVPSTCSANENVEIVDRSKVEDHLEQSIIDDEGIGSMEIPETAVDCNQDNLQENTVTDKETNESVKLRYKAIVCERINLNKKSDAEPPKVRVNSNIPSNVVTGERQQTSTCPVKPKKRDPSCKRKLSYKNKCSADNKKERLDTEIAEEILGKTDDVNNCKKLKRLNSLYPANRNYLQSYETALAKLQMAIKSFHNNTKKQLEELQDPTLQEKKTKAEMLMQKWGPRAPKKLNKYNEVIVNELVQLKEGLATSCSHCTVDGIHSSMLDKTSYPGGRRFLDINHPLRQDTTFPSGATEDEVVIKRSTEDEKAEARYLDRLLLEKRQQG</sequence>